<dbReference type="AlphaFoldDB" id="A0A409VRY6"/>
<organism evidence="1 2">
    <name type="scientific">Gymnopilus dilepis</name>
    <dbReference type="NCBI Taxonomy" id="231916"/>
    <lineage>
        <taxon>Eukaryota</taxon>
        <taxon>Fungi</taxon>
        <taxon>Dikarya</taxon>
        <taxon>Basidiomycota</taxon>
        <taxon>Agaricomycotina</taxon>
        <taxon>Agaricomycetes</taxon>
        <taxon>Agaricomycetidae</taxon>
        <taxon>Agaricales</taxon>
        <taxon>Agaricineae</taxon>
        <taxon>Hymenogastraceae</taxon>
        <taxon>Gymnopilus</taxon>
    </lineage>
</organism>
<dbReference type="Proteomes" id="UP000284706">
    <property type="component" value="Unassembled WGS sequence"/>
</dbReference>
<gene>
    <name evidence="1" type="ORF">CVT26_003754</name>
</gene>
<proteinExistence type="predicted"/>
<protein>
    <submittedName>
        <fullName evidence="1">Uncharacterized protein</fullName>
    </submittedName>
</protein>
<keyword evidence="2" id="KW-1185">Reference proteome</keyword>
<dbReference type="EMBL" id="NHYE01005582">
    <property type="protein sequence ID" value="PPQ69045.1"/>
    <property type="molecule type" value="Genomic_DNA"/>
</dbReference>
<accession>A0A409VRY6</accession>
<evidence type="ECO:0000313" key="2">
    <source>
        <dbReference type="Proteomes" id="UP000284706"/>
    </source>
</evidence>
<sequence length="281" mass="32909">MANTQGTSPDDMSTSVLERQRALARVPIPNAQAPSIWTRISNWVYINIQRPWIIFTNPFYTTLYGPRPFSVAFMLLWPFPWKYPLPPPLSVQELLNDPDLILRRRQNELNYVALRQIQRFCLRDTPLRSLYRLYESVVTANEDELMQESQYWFHRQSQWLLVDIPDPQDPDPIRYAILASLVEALVHSFNQKIRIGLRRGITNKKPLLIVEFRNEPDPPFENCPSWCKQVGPLSHQLDLDPRYNTTIPPDIKLLPAEALDDDIRPFAKRNITANFVQLYNI</sequence>
<name>A0A409VRY6_9AGAR</name>
<dbReference type="OrthoDB" id="5422293at2759"/>
<comment type="caution">
    <text evidence="1">The sequence shown here is derived from an EMBL/GenBank/DDBJ whole genome shotgun (WGS) entry which is preliminary data.</text>
</comment>
<evidence type="ECO:0000313" key="1">
    <source>
        <dbReference type="EMBL" id="PPQ69045.1"/>
    </source>
</evidence>
<reference evidence="1 2" key="1">
    <citation type="journal article" date="2018" name="Evol. Lett.">
        <title>Horizontal gene cluster transfer increased hallucinogenic mushroom diversity.</title>
        <authorList>
            <person name="Reynolds H.T."/>
            <person name="Vijayakumar V."/>
            <person name="Gluck-Thaler E."/>
            <person name="Korotkin H.B."/>
            <person name="Matheny P.B."/>
            <person name="Slot J.C."/>
        </authorList>
    </citation>
    <scope>NUCLEOTIDE SEQUENCE [LARGE SCALE GENOMIC DNA]</scope>
    <source>
        <strain evidence="1 2">SRW20</strain>
    </source>
</reference>
<dbReference type="InParanoid" id="A0A409VRY6"/>